<gene>
    <name evidence="2" type="ORF">PGLA2088_LOCUS19992</name>
</gene>
<protein>
    <submittedName>
        <fullName evidence="2">Uncharacterized protein</fullName>
    </submittedName>
</protein>
<feature type="non-terminal residue" evidence="2">
    <location>
        <position position="1"/>
    </location>
</feature>
<reference evidence="2" key="1">
    <citation type="submission" date="2021-02" db="EMBL/GenBank/DDBJ databases">
        <authorList>
            <person name="Dougan E. K."/>
            <person name="Rhodes N."/>
            <person name="Thang M."/>
            <person name="Chan C."/>
        </authorList>
    </citation>
    <scope>NUCLEOTIDE SEQUENCE</scope>
</reference>
<name>A0A813JGL7_POLGL</name>
<evidence type="ECO:0000313" key="2">
    <source>
        <dbReference type="EMBL" id="CAE8676712.1"/>
    </source>
</evidence>
<proteinExistence type="predicted"/>
<comment type="caution">
    <text evidence="2">The sequence shown here is derived from an EMBL/GenBank/DDBJ whole genome shotgun (WGS) entry which is preliminary data.</text>
</comment>
<evidence type="ECO:0000313" key="3">
    <source>
        <dbReference type="Proteomes" id="UP000626109"/>
    </source>
</evidence>
<dbReference type="Proteomes" id="UP000626109">
    <property type="component" value="Unassembled WGS sequence"/>
</dbReference>
<evidence type="ECO:0000256" key="1">
    <source>
        <dbReference type="SAM" id="MobiDB-lite"/>
    </source>
</evidence>
<dbReference type="AlphaFoldDB" id="A0A813JGL7"/>
<feature type="region of interest" description="Disordered" evidence="1">
    <location>
        <begin position="16"/>
        <end position="47"/>
    </location>
</feature>
<sequence>AVGSAFSSVSVLNASFRRSTPSSQPSSSSRPTSPRSFSGSSASSLSLGTAEADSGVDLLKVRRAYTTLVFELKSPELIAILGRATLSICDELSKQRVPTDDPENLCVFLVIFENPLLLGEHRTSLFPGFHLALQRLTGAVLSLPKDSQRLLFGWLKHLPSEYFGRVVNVMQQYITFTLTTSGQNTSDASAAVMMLQTLWDVNQEMGGILPEWCFHNGAISQSQELQEHYRQWQQQQSLVFSYCRYPFLLDAEAKRRLLSFDARLRMECSMQELLALSLRGALPAEVAFEEILQFR</sequence>
<feature type="non-terminal residue" evidence="2">
    <location>
        <position position="295"/>
    </location>
</feature>
<dbReference type="EMBL" id="CAJNNW010025287">
    <property type="protein sequence ID" value="CAE8676712.1"/>
    <property type="molecule type" value="Genomic_DNA"/>
</dbReference>
<organism evidence="2 3">
    <name type="scientific">Polarella glacialis</name>
    <name type="common">Dinoflagellate</name>
    <dbReference type="NCBI Taxonomy" id="89957"/>
    <lineage>
        <taxon>Eukaryota</taxon>
        <taxon>Sar</taxon>
        <taxon>Alveolata</taxon>
        <taxon>Dinophyceae</taxon>
        <taxon>Suessiales</taxon>
        <taxon>Suessiaceae</taxon>
        <taxon>Polarella</taxon>
    </lineage>
</organism>
<accession>A0A813JGL7</accession>